<evidence type="ECO:0000313" key="1">
    <source>
        <dbReference type="EMBL" id="SCO73774.1"/>
    </source>
</evidence>
<dbReference type="AlphaFoldDB" id="A0A1G4HFR6"/>
<evidence type="ECO:0000313" key="2">
    <source>
        <dbReference type="Proteomes" id="UP000305196"/>
    </source>
</evidence>
<sequence>MESGKCFGLCLRAIHFRSAREWKQFMNPKIDGTRVKKIRNVSENDLLHKHRVHKYPFFKMKKIGKYQKVEANDSRPFNRDVEVLYDHRYADTFVKLKELISAHLGGVTIRERCTDDASFEVYDCLRNRTLLKKKNQVRGRRGATRCAGRTLPTNKRISSFANRTHERRTRGGDKHMGVISLRARFTPVEG</sequence>
<gene>
    <name evidence="1" type="ORF">PVC01_110046400</name>
</gene>
<dbReference type="Proteomes" id="UP000305196">
    <property type="component" value="Chromosome 11"/>
</dbReference>
<dbReference type="VEuPathDB" id="PlasmoDB:PVW1_110046700"/>
<organism evidence="1 2">
    <name type="scientific">Plasmodium vivax</name>
    <name type="common">malaria parasite P. vivax</name>
    <dbReference type="NCBI Taxonomy" id="5855"/>
    <lineage>
        <taxon>Eukaryota</taxon>
        <taxon>Sar</taxon>
        <taxon>Alveolata</taxon>
        <taxon>Apicomplexa</taxon>
        <taxon>Aconoidasida</taxon>
        <taxon>Haemosporida</taxon>
        <taxon>Plasmodiidae</taxon>
        <taxon>Plasmodium</taxon>
        <taxon>Plasmodium (Plasmodium)</taxon>
    </lineage>
</organism>
<protein>
    <submittedName>
        <fullName evidence="1">Uncharacterized protein</fullName>
    </submittedName>
</protein>
<accession>A0A1G4HFR6</accession>
<reference evidence="1 2" key="1">
    <citation type="submission" date="2016-07" db="EMBL/GenBank/DDBJ databases">
        <authorList>
            <consortium name="Pathogen Informatics"/>
        </authorList>
    </citation>
    <scope>NUCLEOTIDE SEQUENCE [LARGE SCALE GENOMIC DNA]</scope>
</reference>
<dbReference type="VEuPathDB" id="PlasmoDB:PVX_113570"/>
<proteinExistence type="predicted"/>
<dbReference type="EMBL" id="LT615266">
    <property type="protein sequence ID" value="SCO73774.1"/>
    <property type="molecule type" value="Genomic_DNA"/>
</dbReference>
<name>A0A1G4HFR6_PLAVI</name>
<dbReference type="VEuPathDB" id="PlasmoDB:PVP01_1140800"/>
<dbReference type="VEuPathDB" id="PlasmoDB:PVPAM_110045500"/>